<evidence type="ECO:0000313" key="1">
    <source>
        <dbReference type="EMBL" id="VDP36178.1"/>
    </source>
</evidence>
<accession>A0A183GK22</accession>
<sequence>MMKNSLCKYSPCILLTLLVINICIKMNSPLYPKRVVRKMKSIQQNIQDVEWKISIPVLEKHKRFTLFTKEIYDRSKPDGRWSKPSMIIMAEKGSFPWIENLLCSISEYSRYTFVSVFTTDRETTLQVATRFPMLSMCELNFDELLGVGSAIDLQSFFVLGGAAPEGASIFEHSAEVVSRRFVSADAALTYMCDSSKAYLCRSIPPQ</sequence>
<dbReference type="Proteomes" id="UP000050761">
    <property type="component" value="Unassembled WGS sequence"/>
</dbReference>
<reference evidence="1 2" key="1">
    <citation type="submission" date="2018-11" db="EMBL/GenBank/DDBJ databases">
        <authorList>
            <consortium name="Pathogen Informatics"/>
        </authorList>
    </citation>
    <scope>NUCLEOTIDE SEQUENCE [LARGE SCALE GENOMIC DNA]</scope>
</reference>
<name>A0A183GK22_HELPZ</name>
<keyword evidence="2" id="KW-1185">Reference proteome</keyword>
<evidence type="ECO:0000313" key="2">
    <source>
        <dbReference type="Proteomes" id="UP000050761"/>
    </source>
</evidence>
<gene>
    <name evidence="1" type="ORF">HPBE_LOCUS23035</name>
</gene>
<proteinExistence type="predicted"/>
<organism evidence="2 3">
    <name type="scientific">Heligmosomoides polygyrus</name>
    <name type="common">Parasitic roundworm</name>
    <dbReference type="NCBI Taxonomy" id="6339"/>
    <lineage>
        <taxon>Eukaryota</taxon>
        <taxon>Metazoa</taxon>
        <taxon>Ecdysozoa</taxon>
        <taxon>Nematoda</taxon>
        <taxon>Chromadorea</taxon>
        <taxon>Rhabditida</taxon>
        <taxon>Rhabditina</taxon>
        <taxon>Rhabditomorpha</taxon>
        <taxon>Strongyloidea</taxon>
        <taxon>Heligmosomidae</taxon>
        <taxon>Heligmosomoides</taxon>
    </lineage>
</organism>
<dbReference type="WBParaSite" id="HPBE_0002303801-mRNA-1">
    <property type="protein sequence ID" value="HPBE_0002303801-mRNA-1"/>
    <property type="gene ID" value="HPBE_0002303801"/>
</dbReference>
<reference evidence="3" key="2">
    <citation type="submission" date="2019-09" db="UniProtKB">
        <authorList>
            <consortium name="WormBaseParasite"/>
        </authorList>
    </citation>
    <scope>IDENTIFICATION</scope>
</reference>
<dbReference type="AlphaFoldDB" id="A0A183GK22"/>
<dbReference type="EMBL" id="UZAH01034607">
    <property type="protein sequence ID" value="VDP36178.1"/>
    <property type="molecule type" value="Genomic_DNA"/>
</dbReference>
<protein>
    <submittedName>
        <fullName evidence="3">Thioredoxin-like_fold domain-containing protein</fullName>
    </submittedName>
</protein>
<accession>A0A3P8DQK7</accession>
<evidence type="ECO:0000313" key="3">
    <source>
        <dbReference type="WBParaSite" id="HPBE_0002303801-mRNA-1"/>
    </source>
</evidence>